<protein>
    <submittedName>
        <fullName evidence="1">Uncharacterized protein</fullName>
    </submittedName>
</protein>
<reference evidence="1" key="1">
    <citation type="journal article" date="2021" name="Proc. Natl. Acad. Sci. U.S.A.">
        <title>A Catalog of Tens of Thousands of Viruses from Human Metagenomes Reveals Hidden Associations with Chronic Diseases.</title>
        <authorList>
            <person name="Tisza M.J."/>
            <person name="Buck C.B."/>
        </authorList>
    </citation>
    <scope>NUCLEOTIDE SEQUENCE</scope>
    <source>
        <strain evidence="1">Ctshb19</strain>
    </source>
</reference>
<name>A0A8S5UGD1_9CAUD</name>
<proteinExistence type="predicted"/>
<dbReference type="EMBL" id="BK016086">
    <property type="protein sequence ID" value="DAF93551.1"/>
    <property type="molecule type" value="Genomic_DNA"/>
</dbReference>
<organism evidence="1">
    <name type="scientific">Myoviridae sp. ctshb19</name>
    <dbReference type="NCBI Taxonomy" id="2825194"/>
    <lineage>
        <taxon>Viruses</taxon>
        <taxon>Duplodnaviria</taxon>
        <taxon>Heunggongvirae</taxon>
        <taxon>Uroviricota</taxon>
        <taxon>Caudoviricetes</taxon>
    </lineage>
</organism>
<accession>A0A8S5UGD1</accession>
<sequence length="196" mass="21229">MKKSQRGSVGIGLLVLLGALVLAAVWAASINNTVVRQEEGITGANKSRQTTLSNLSQKIKEAIGVQDINVENIRKTVNEQIATRAGDGGLKATMLFLQENNIAPSQALAEKIVNLIDQGRNKFEHEEKLLIARKVVACQYRGQVPNKWVISAMGSAELNIGCRNGQDDFAPLMNDKAKASFKSGEDEGLFDIPKKA</sequence>
<evidence type="ECO:0000313" key="1">
    <source>
        <dbReference type="EMBL" id="DAF93551.1"/>
    </source>
</evidence>